<dbReference type="CDD" id="cd00093">
    <property type="entry name" value="HTH_XRE"/>
    <property type="match status" value="1"/>
</dbReference>
<gene>
    <name evidence="4" type="ordered locus">TMO_c0787</name>
</gene>
<dbReference type="PANTHER" id="PTHR36924">
    <property type="entry name" value="ANTITOXIN HIGA-1"/>
    <property type="match status" value="1"/>
</dbReference>
<evidence type="ECO:0000313" key="4">
    <source>
        <dbReference type="EMBL" id="AFK57397.1"/>
    </source>
</evidence>
<dbReference type="KEGG" id="tmo:TMO_c0787"/>
<dbReference type="PANTHER" id="PTHR36924:SF1">
    <property type="entry name" value="ANTITOXIN HIGA-1"/>
    <property type="match status" value="1"/>
</dbReference>
<evidence type="ECO:0000256" key="2">
    <source>
        <dbReference type="SAM" id="MobiDB-lite"/>
    </source>
</evidence>
<feature type="domain" description="HTH cro/C1-type" evidence="3">
    <location>
        <begin position="29"/>
        <end position="74"/>
    </location>
</feature>
<keyword evidence="4" id="KW-0614">Plasmid</keyword>
<dbReference type="InterPro" id="IPR013430">
    <property type="entry name" value="Toxin_antidote_HigA"/>
</dbReference>
<dbReference type="SMART" id="SM00530">
    <property type="entry name" value="HTH_XRE"/>
    <property type="match status" value="1"/>
</dbReference>
<proteinExistence type="predicted"/>
<dbReference type="AlphaFoldDB" id="I3TXA9"/>
<dbReference type="GO" id="GO:0003677">
    <property type="term" value="F:DNA binding"/>
    <property type="evidence" value="ECO:0007669"/>
    <property type="project" value="UniProtKB-KW"/>
</dbReference>
<dbReference type="RefSeq" id="WP_014748386.1">
    <property type="nucleotide sequence ID" value="NC_017958.1"/>
</dbReference>
<dbReference type="InterPro" id="IPR001387">
    <property type="entry name" value="Cro/C1-type_HTH"/>
</dbReference>
<keyword evidence="5" id="KW-1185">Reference proteome</keyword>
<dbReference type="PROSITE" id="PS50943">
    <property type="entry name" value="HTH_CROC1"/>
    <property type="match status" value="1"/>
</dbReference>
<organism evidence="4 5">
    <name type="scientific">Tistrella mobilis (strain KA081020-065)</name>
    <dbReference type="NCBI Taxonomy" id="1110502"/>
    <lineage>
        <taxon>Bacteria</taxon>
        <taxon>Pseudomonadati</taxon>
        <taxon>Pseudomonadota</taxon>
        <taxon>Alphaproteobacteria</taxon>
        <taxon>Geminicoccales</taxon>
        <taxon>Geminicoccaceae</taxon>
        <taxon>Tistrella</taxon>
    </lineage>
</organism>
<protein>
    <submittedName>
        <fullName evidence="4">Helix-turn-helix motif protein</fullName>
    </submittedName>
</protein>
<geneLocation type="plasmid" evidence="4 5">
    <name>pTM3</name>
</geneLocation>
<dbReference type="HOGENOM" id="CLU_140230_2_0_5"/>
<evidence type="ECO:0000313" key="5">
    <source>
        <dbReference type="Proteomes" id="UP000005258"/>
    </source>
</evidence>
<dbReference type="EMBL" id="CP003239">
    <property type="protein sequence ID" value="AFK57397.1"/>
    <property type="molecule type" value="Genomic_DNA"/>
</dbReference>
<dbReference type="Pfam" id="PF01381">
    <property type="entry name" value="HTH_3"/>
    <property type="match status" value="1"/>
</dbReference>
<dbReference type="InterPro" id="IPR010982">
    <property type="entry name" value="Lambda_DNA-bd_dom_sf"/>
</dbReference>
<evidence type="ECO:0000256" key="1">
    <source>
        <dbReference type="ARBA" id="ARBA00023125"/>
    </source>
</evidence>
<dbReference type="PATRIC" id="fig|1110502.3.peg.5666"/>
<sequence>MHRPEGLRLKSPAHPGAFIREDIMAGYELTVTDAARILGVTRPALSALVNERARLSPEMALRIEKAFGVAMETLMRMQMAHDIAEMRKAGGAVNVAPFAAPGERPSASAESGKASIPSPRSD</sequence>
<accession>I3TXA9</accession>
<feature type="region of interest" description="Disordered" evidence="2">
    <location>
        <begin position="97"/>
        <end position="122"/>
    </location>
</feature>
<reference evidence="4 5" key="1">
    <citation type="journal article" date="2012" name="J. Am. Chem. Soc.">
        <title>Bacterial biosynthesis and maturation of the didemnin anti-cancer agents.</title>
        <authorList>
            <person name="Xu Y."/>
            <person name="Kersten R.D."/>
            <person name="Nam S.J."/>
            <person name="Lu L."/>
            <person name="Al-Suwailem A.M."/>
            <person name="Zheng H."/>
            <person name="Fenical W."/>
            <person name="Dorrestein P.C."/>
            <person name="Moore B.S."/>
            <person name="Qian P.Y."/>
        </authorList>
    </citation>
    <scope>NUCLEOTIDE SEQUENCE [LARGE SCALE GENOMIC DNA]</scope>
    <source>
        <strain evidence="4 5">KA081020-065</strain>
    </source>
</reference>
<keyword evidence="1" id="KW-0238">DNA-binding</keyword>
<name>I3TXA9_TISMK</name>
<evidence type="ECO:0000259" key="3">
    <source>
        <dbReference type="PROSITE" id="PS50943"/>
    </source>
</evidence>
<dbReference type="Gene3D" id="1.10.260.40">
    <property type="entry name" value="lambda repressor-like DNA-binding domains"/>
    <property type="match status" value="1"/>
</dbReference>
<dbReference type="Proteomes" id="UP000005258">
    <property type="component" value="Plasmid pTM3"/>
</dbReference>
<dbReference type="NCBIfam" id="TIGR02607">
    <property type="entry name" value="antidote_HigA"/>
    <property type="match status" value="1"/>
</dbReference>
<dbReference type="SUPFAM" id="SSF47413">
    <property type="entry name" value="lambda repressor-like DNA-binding domains"/>
    <property type="match status" value="1"/>
</dbReference>